<feature type="transmembrane region" description="Helical" evidence="10">
    <location>
        <begin position="16"/>
        <end position="41"/>
    </location>
</feature>
<comment type="similarity">
    <text evidence="3">Belongs to the homogentisate dioxygenase family.</text>
</comment>
<evidence type="ECO:0000256" key="7">
    <source>
        <dbReference type="ARBA" id="ARBA00023002"/>
    </source>
</evidence>
<evidence type="ECO:0000256" key="8">
    <source>
        <dbReference type="ARBA" id="ARBA00023004"/>
    </source>
</evidence>
<name>A0A816J290_BRANA</name>
<evidence type="ECO:0000259" key="12">
    <source>
        <dbReference type="Pfam" id="PF20510"/>
    </source>
</evidence>
<evidence type="ECO:0000259" key="11">
    <source>
        <dbReference type="Pfam" id="PF04209"/>
    </source>
</evidence>
<protein>
    <recommendedName>
        <fullName evidence="4">homogentisate 1,2-dioxygenase</fullName>
        <ecNumber evidence="4">1.13.11.5</ecNumber>
    </recommendedName>
</protein>
<dbReference type="GO" id="GO:0046872">
    <property type="term" value="F:metal ion binding"/>
    <property type="evidence" value="ECO:0007669"/>
    <property type="project" value="UniProtKB-KW"/>
</dbReference>
<dbReference type="GO" id="GO:0004411">
    <property type="term" value="F:homogentisate 1,2-dioxygenase activity"/>
    <property type="evidence" value="ECO:0007669"/>
    <property type="project" value="UniProtKB-EC"/>
</dbReference>
<dbReference type="AlphaFoldDB" id="A0A816J290"/>
<dbReference type="Proteomes" id="UP001295469">
    <property type="component" value="Chromosome C09"/>
</dbReference>
<comment type="cofactor">
    <cofactor evidence="1">
        <name>Fe cation</name>
        <dbReference type="ChEBI" id="CHEBI:24875"/>
    </cofactor>
</comment>
<dbReference type="UniPathway" id="UPA00139">
    <property type="reaction ID" value="UER00339"/>
</dbReference>
<dbReference type="PANTHER" id="PTHR11056">
    <property type="entry name" value="HOMOGENTISATE 1,2-DIOXYGENASE"/>
    <property type="match status" value="1"/>
</dbReference>
<dbReference type="PANTHER" id="PTHR11056:SF0">
    <property type="entry name" value="HOMOGENTISATE 1,2-DIOXYGENASE"/>
    <property type="match status" value="1"/>
</dbReference>
<dbReference type="EC" id="1.13.11.5" evidence="4"/>
<evidence type="ECO:0000256" key="9">
    <source>
        <dbReference type="PIRSR" id="PIRSR605708-1"/>
    </source>
</evidence>
<dbReference type="InterPro" id="IPR046452">
    <property type="entry name" value="HgmA_N"/>
</dbReference>
<feature type="domain" description="Homogentisate 1,2-dioxygenase C-terminal" evidence="11">
    <location>
        <begin position="177"/>
        <end position="221"/>
    </location>
</feature>
<evidence type="ECO:0000256" key="4">
    <source>
        <dbReference type="ARBA" id="ARBA00013127"/>
    </source>
</evidence>
<dbReference type="Pfam" id="PF20510">
    <property type="entry name" value="HgmA_N"/>
    <property type="match status" value="2"/>
</dbReference>
<dbReference type="InterPro" id="IPR005708">
    <property type="entry name" value="Homogentis_dOase"/>
</dbReference>
<organism evidence="13">
    <name type="scientific">Brassica napus</name>
    <name type="common">Rape</name>
    <dbReference type="NCBI Taxonomy" id="3708"/>
    <lineage>
        <taxon>Eukaryota</taxon>
        <taxon>Viridiplantae</taxon>
        <taxon>Streptophyta</taxon>
        <taxon>Embryophyta</taxon>
        <taxon>Tracheophyta</taxon>
        <taxon>Spermatophyta</taxon>
        <taxon>Magnoliopsida</taxon>
        <taxon>eudicotyledons</taxon>
        <taxon>Gunneridae</taxon>
        <taxon>Pentapetalae</taxon>
        <taxon>rosids</taxon>
        <taxon>malvids</taxon>
        <taxon>Brassicales</taxon>
        <taxon>Brassicaceae</taxon>
        <taxon>Brassiceae</taxon>
        <taxon>Brassica</taxon>
    </lineage>
</organism>
<keyword evidence="10" id="KW-0472">Membrane</keyword>
<feature type="domain" description="Homogentisate 1,2-dioxygenase N-terminal" evidence="12">
    <location>
        <begin position="96"/>
        <end position="176"/>
    </location>
</feature>
<dbReference type="InterPro" id="IPR014710">
    <property type="entry name" value="RmlC-like_jellyroll"/>
</dbReference>
<dbReference type="InterPro" id="IPR011051">
    <property type="entry name" value="RmlC_Cupin_sf"/>
</dbReference>
<evidence type="ECO:0000256" key="6">
    <source>
        <dbReference type="ARBA" id="ARBA00022964"/>
    </source>
</evidence>
<keyword evidence="8" id="KW-0408">Iron</keyword>
<feature type="active site" description="Proton acceptor" evidence="9">
    <location>
        <position position="189"/>
    </location>
</feature>
<reference evidence="13" key="1">
    <citation type="submission" date="2021-01" db="EMBL/GenBank/DDBJ databases">
        <authorList>
            <consortium name="Genoscope - CEA"/>
            <person name="William W."/>
        </authorList>
    </citation>
    <scope>NUCLEOTIDE SEQUENCE</scope>
</reference>
<evidence type="ECO:0000256" key="3">
    <source>
        <dbReference type="ARBA" id="ARBA00007757"/>
    </source>
</evidence>
<sequence length="279" mass="30869">TAVRIRLRFDGGLRMFLILLLISRDPILTSLLISLMGLYAICGAGSSFLRHGFAIHKYTANKGMKDSAFMVTSCLFLRLEGYGLKPSVGGRLLVSHGEIVLPDLGPIGSLATRVLMVFLAAPRDFLAPTAWFEEGLRPDFTIVHKFGGELFTAKQDFSPFNVVAWHGNYVPYKYDLQKFCSYNTVLIDHGDPSINTVLTAPPTDKPGVALLDFVIFPPRWRRLIARVVNAMAPTKLTGTMAFMFESALIPSGVSFPRSRLLSVLDSTQVPLLPHILERD</sequence>
<evidence type="ECO:0000256" key="2">
    <source>
        <dbReference type="ARBA" id="ARBA00004704"/>
    </source>
</evidence>
<dbReference type="GO" id="GO:0006570">
    <property type="term" value="P:tyrosine metabolic process"/>
    <property type="evidence" value="ECO:0007669"/>
    <property type="project" value="InterPro"/>
</dbReference>
<comment type="pathway">
    <text evidence="2">Amino-acid degradation; L-phenylalanine degradation; acetoacetate and fumarate from L-phenylalanine: step 4/6.</text>
</comment>
<keyword evidence="7" id="KW-0560">Oxidoreductase</keyword>
<keyword evidence="10" id="KW-1133">Transmembrane helix</keyword>
<evidence type="ECO:0000256" key="1">
    <source>
        <dbReference type="ARBA" id="ARBA00001962"/>
    </source>
</evidence>
<dbReference type="GO" id="GO:0006559">
    <property type="term" value="P:L-phenylalanine catabolic process"/>
    <property type="evidence" value="ECO:0007669"/>
    <property type="project" value="UniProtKB-UniPathway"/>
</dbReference>
<gene>
    <name evidence="13" type="ORF">DARMORV10_C09P44170.1</name>
</gene>
<dbReference type="InterPro" id="IPR046451">
    <property type="entry name" value="HgmA_C"/>
</dbReference>
<dbReference type="EMBL" id="HG994373">
    <property type="protein sequence ID" value="CAF1758486.1"/>
    <property type="molecule type" value="Genomic_DNA"/>
</dbReference>
<feature type="domain" description="Homogentisate 1,2-dioxygenase N-terminal" evidence="12">
    <location>
        <begin position="36"/>
        <end position="74"/>
    </location>
</feature>
<evidence type="ECO:0000256" key="10">
    <source>
        <dbReference type="SAM" id="Phobius"/>
    </source>
</evidence>
<dbReference type="Pfam" id="PF04209">
    <property type="entry name" value="HgmA_C"/>
    <property type="match status" value="1"/>
</dbReference>
<dbReference type="SUPFAM" id="SSF51182">
    <property type="entry name" value="RmlC-like cupins"/>
    <property type="match status" value="1"/>
</dbReference>
<keyword evidence="10" id="KW-0812">Transmembrane</keyword>
<evidence type="ECO:0000256" key="5">
    <source>
        <dbReference type="ARBA" id="ARBA00022723"/>
    </source>
</evidence>
<accession>A0A816J290</accession>
<evidence type="ECO:0000313" key="13">
    <source>
        <dbReference type="EMBL" id="CAF1758486.1"/>
    </source>
</evidence>
<keyword evidence="6" id="KW-0223">Dioxygenase</keyword>
<proteinExistence type="inferred from homology"/>
<feature type="non-terminal residue" evidence="13">
    <location>
        <position position="1"/>
    </location>
</feature>
<keyword evidence="5" id="KW-0479">Metal-binding</keyword>
<dbReference type="Gene3D" id="2.60.120.10">
    <property type="entry name" value="Jelly Rolls"/>
    <property type="match status" value="1"/>
</dbReference>